<name>A0ABW5N7B3_9FLAO</name>
<accession>A0ABW5N7B3</accession>
<evidence type="ECO:0008006" key="4">
    <source>
        <dbReference type="Google" id="ProtNLM"/>
    </source>
</evidence>
<dbReference type="Proteomes" id="UP001597459">
    <property type="component" value="Unassembled WGS sequence"/>
</dbReference>
<reference evidence="3" key="1">
    <citation type="journal article" date="2019" name="Int. J. Syst. Evol. Microbiol.">
        <title>The Global Catalogue of Microorganisms (GCM) 10K type strain sequencing project: providing services to taxonomists for standard genome sequencing and annotation.</title>
        <authorList>
            <consortium name="The Broad Institute Genomics Platform"/>
            <consortium name="The Broad Institute Genome Sequencing Center for Infectious Disease"/>
            <person name="Wu L."/>
            <person name="Ma J."/>
        </authorList>
    </citation>
    <scope>NUCLEOTIDE SEQUENCE [LARGE SCALE GENOMIC DNA]</scope>
    <source>
        <strain evidence="3">KCTC 42423</strain>
    </source>
</reference>
<organism evidence="2 3">
    <name type="scientific">Aquimarina hainanensis</name>
    <dbReference type="NCBI Taxonomy" id="1578017"/>
    <lineage>
        <taxon>Bacteria</taxon>
        <taxon>Pseudomonadati</taxon>
        <taxon>Bacteroidota</taxon>
        <taxon>Flavobacteriia</taxon>
        <taxon>Flavobacteriales</taxon>
        <taxon>Flavobacteriaceae</taxon>
        <taxon>Aquimarina</taxon>
    </lineage>
</organism>
<gene>
    <name evidence="2" type="ORF">ACFSTE_06580</name>
</gene>
<dbReference type="RefSeq" id="WP_176028418.1">
    <property type="nucleotide sequence ID" value="NZ_JBHSJV010000001.1"/>
</dbReference>
<evidence type="ECO:0000256" key="1">
    <source>
        <dbReference type="SAM" id="SignalP"/>
    </source>
</evidence>
<feature type="signal peptide" evidence="1">
    <location>
        <begin position="1"/>
        <end position="19"/>
    </location>
</feature>
<proteinExistence type="predicted"/>
<dbReference type="EMBL" id="JBHULX010000004">
    <property type="protein sequence ID" value="MFD2590493.1"/>
    <property type="molecule type" value="Genomic_DNA"/>
</dbReference>
<evidence type="ECO:0000313" key="2">
    <source>
        <dbReference type="EMBL" id="MFD2590493.1"/>
    </source>
</evidence>
<protein>
    <recommendedName>
        <fullName evidence="4">Lipoprotein</fullName>
    </recommendedName>
</protein>
<keyword evidence="3" id="KW-1185">Reference proteome</keyword>
<comment type="caution">
    <text evidence="2">The sequence shown here is derived from an EMBL/GenBank/DDBJ whole genome shotgun (WGS) entry which is preliminary data.</text>
</comment>
<keyword evidence="1" id="KW-0732">Signal</keyword>
<feature type="chain" id="PRO_5046480260" description="Lipoprotein" evidence="1">
    <location>
        <begin position="20"/>
        <end position="134"/>
    </location>
</feature>
<evidence type="ECO:0000313" key="3">
    <source>
        <dbReference type="Proteomes" id="UP001597459"/>
    </source>
</evidence>
<sequence length="134" mass="15202">MLRYLLLMIALLFMHSCKAQNTAINRQTELYIGQSLDFDNTIITLIDVKNDSRCPSDLTCMWSGSVLAIISIQKTGTPTVTKELTFGVNNINPKNPASLFQTKDKTIITHTIKPYPSSKKTFHKKDYYIEVLTQ</sequence>